<keyword evidence="3" id="KW-0732">Signal</keyword>
<feature type="transmembrane region" description="Helical" evidence="2">
    <location>
        <begin position="809"/>
        <end position="828"/>
    </location>
</feature>
<proteinExistence type="predicted"/>
<reference evidence="4 5" key="1">
    <citation type="submission" date="2019-05" db="EMBL/GenBank/DDBJ databases">
        <title>Another draft genome of Portunus trituberculatus and its Hox gene families provides insights of decapod evolution.</title>
        <authorList>
            <person name="Jeong J.-H."/>
            <person name="Song I."/>
            <person name="Kim S."/>
            <person name="Choi T."/>
            <person name="Kim D."/>
            <person name="Ryu S."/>
            <person name="Kim W."/>
        </authorList>
    </citation>
    <scope>NUCLEOTIDE SEQUENCE [LARGE SCALE GENOMIC DNA]</scope>
    <source>
        <tissue evidence="4">Muscle</tissue>
    </source>
</reference>
<dbReference type="AlphaFoldDB" id="A0A5B7CQI1"/>
<evidence type="ECO:0000256" key="2">
    <source>
        <dbReference type="SAM" id="Phobius"/>
    </source>
</evidence>
<protein>
    <recommendedName>
        <fullName evidence="6">Ig-like domain-containing protein</fullName>
    </recommendedName>
</protein>
<gene>
    <name evidence="4" type="ORF">E2C01_004051</name>
</gene>
<keyword evidence="2" id="KW-0472">Membrane</keyword>
<keyword evidence="5" id="KW-1185">Reference proteome</keyword>
<accession>A0A5B7CQI1</accession>
<sequence>MLYWIILLLCIVYRETAGDKRKDRAPLPFSEGERQYRLSRRPIRRQAVAPEGTPWMCEDIPPTDDRILGWAINDHDAYFASDRKGWDYGVSESVREALADKGLDQYDDDVCQHKEEGWAQDDPLTQFLREEDQELTRDLRNYLEKMNERKDSYEDDDDDDEAEDAKRIKEEEDRKRKVMYEYFNDIGGKDSIPLPKMDRVTYLIEYWGKRKMSQHYKRRMQKVMDHNHYLRELQQKALYFLLGKQPHTALVTGRISFSPEYVLHNNLDRLVLHLQFYIYLLKKDRNNIVICEITEVAEGSRNSLSVWLTDSFLFVKFSLKGVEGQRSYPIRQPVLLDWYHVRVVAMQTKVTVTVTCPVLREAAVTFPLNYLPVLAFGNMVVSVGSPNIRAYVMGLAVNNRLLDWTQAAYHGHQVRMVHSQFMFQPAVHLSGKSEYYAVHCNSTYRLQHIDHIEIDLPVARPPVRDRKPHVLVFGPTSEDTGWALVAVEGKWSIKQSWNLQFCTDWLNKKTCLTAKRVVFYNHTKLVLRITWRKPQRSFTVETLEMKSLYMKQVLRYKADLPKCSSKIFIGGVDAAWRHKLVASKRPVSNLRASLTRVVINKFNIQLNAMVPESQDKQNYAILLNRGQRASSTRLGSLPPSPVFISAPVLGNETRTLSCSYDSINWHTFFGRANFTAFWIDQHGNYMAEEKGSEKSSFTELSVGGDRVDNLYACVIRIEGVLDMVPVTYAVFRVDVEYPHATVNTFTAHLRGTAICRGARVSMCQTYKNIEEVEFIEIQDWYNFIPYTLNVMFQKLVVPLHSGDFADLKMALWMFVFFHFVIVFLFVALPNNNDHFHGATSRINKFLANHIFPFRLSYVQELLLMGERRRPYPYRPKQGPYHFAEKEAFFSAPMKMLLQQCKLLEPPDPKKQLIGHMLWTCLEAGQLDAIEAQDIIMYFNILHQRRQPVITGGYVIWRDDWLEARYGKQVQFDDAKLDKQYRHLNLEGGELRIKGHLESQVVDMYVHSQLKPCLDHLEDIYRKATAKHITPNVRRNLKYRAWTVSMAVRVFLYYQKLPKFQRRPSFRRLPYYDQTKLYEHRQVAWVLMKHVNTILVQFDRVPEHKMRKRMYLILRKLFMDLQELRVRRYRTFLRHRHGLSAPKAN</sequence>
<feature type="signal peptide" evidence="3">
    <location>
        <begin position="1"/>
        <end position="18"/>
    </location>
</feature>
<dbReference type="EMBL" id="VSRR010000161">
    <property type="protein sequence ID" value="MPC11388.1"/>
    <property type="molecule type" value="Genomic_DNA"/>
</dbReference>
<evidence type="ECO:0000256" key="1">
    <source>
        <dbReference type="SAM" id="MobiDB-lite"/>
    </source>
</evidence>
<name>A0A5B7CQI1_PORTR</name>
<evidence type="ECO:0000313" key="5">
    <source>
        <dbReference type="Proteomes" id="UP000324222"/>
    </source>
</evidence>
<keyword evidence="2" id="KW-1133">Transmembrane helix</keyword>
<feature type="compositionally biased region" description="Acidic residues" evidence="1">
    <location>
        <begin position="153"/>
        <end position="163"/>
    </location>
</feature>
<dbReference type="Proteomes" id="UP000324222">
    <property type="component" value="Unassembled WGS sequence"/>
</dbReference>
<organism evidence="4 5">
    <name type="scientific">Portunus trituberculatus</name>
    <name type="common">Swimming crab</name>
    <name type="synonym">Neptunus trituberculatus</name>
    <dbReference type="NCBI Taxonomy" id="210409"/>
    <lineage>
        <taxon>Eukaryota</taxon>
        <taxon>Metazoa</taxon>
        <taxon>Ecdysozoa</taxon>
        <taxon>Arthropoda</taxon>
        <taxon>Crustacea</taxon>
        <taxon>Multicrustacea</taxon>
        <taxon>Malacostraca</taxon>
        <taxon>Eumalacostraca</taxon>
        <taxon>Eucarida</taxon>
        <taxon>Decapoda</taxon>
        <taxon>Pleocyemata</taxon>
        <taxon>Brachyura</taxon>
        <taxon>Eubrachyura</taxon>
        <taxon>Portunoidea</taxon>
        <taxon>Portunidae</taxon>
        <taxon>Portuninae</taxon>
        <taxon>Portunus</taxon>
    </lineage>
</organism>
<comment type="caution">
    <text evidence="4">The sequence shown here is derived from an EMBL/GenBank/DDBJ whole genome shotgun (WGS) entry which is preliminary data.</text>
</comment>
<feature type="region of interest" description="Disordered" evidence="1">
    <location>
        <begin position="148"/>
        <end position="168"/>
    </location>
</feature>
<evidence type="ECO:0000256" key="3">
    <source>
        <dbReference type="SAM" id="SignalP"/>
    </source>
</evidence>
<evidence type="ECO:0000313" key="4">
    <source>
        <dbReference type="EMBL" id="MPC11388.1"/>
    </source>
</evidence>
<evidence type="ECO:0008006" key="6">
    <source>
        <dbReference type="Google" id="ProtNLM"/>
    </source>
</evidence>
<feature type="chain" id="PRO_5022839817" description="Ig-like domain-containing protein" evidence="3">
    <location>
        <begin position="19"/>
        <end position="1144"/>
    </location>
</feature>
<keyword evidence="2" id="KW-0812">Transmembrane</keyword>